<dbReference type="Proteomes" id="UP000505210">
    <property type="component" value="Chromosome"/>
</dbReference>
<dbReference type="Pfam" id="PF00383">
    <property type="entry name" value="dCMP_cyt_deam_1"/>
    <property type="match status" value="1"/>
</dbReference>
<dbReference type="PANTHER" id="PTHR11079">
    <property type="entry name" value="CYTOSINE DEAMINASE FAMILY MEMBER"/>
    <property type="match status" value="1"/>
</dbReference>
<organism evidence="2 3">
    <name type="scientific">Thermoleptolyngbya sichuanensis A183</name>
    <dbReference type="NCBI Taxonomy" id="2737172"/>
    <lineage>
        <taxon>Bacteria</taxon>
        <taxon>Bacillati</taxon>
        <taxon>Cyanobacteriota</taxon>
        <taxon>Cyanophyceae</taxon>
        <taxon>Oculatellales</taxon>
        <taxon>Oculatellaceae</taxon>
        <taxon>Thermoleptolyngbya</taxon>
        <taxon>Thermoleptolyngbya sichuanensis</taxon>
    </lineage>
</organism>
<proteinExistence type="predicted"/>
<dbReference type="CDD" id="cd01285">
    <property type="entry name" value="nucleoside_deaminase"/>
    <property type="match status" value="1"/>
</dbReference>
<dbReference type="PROSITE" id="PS51747">
    <property type="entry name" value="CYT_DCMP_DEAMINASES_2"/>
    <property type="match status" value="1"/>
</dbReference>
<name>A0A6M8BQL9_9CYAN</name>
<dbReference type="InterPro" id="IPR016193">
    <property type="entry name" value="Cytidine_deaminase-like"/>
</dbReference>
<evidence type="ECO:0000313" key="3">
    <source>
        <dbReference type="Proteomes" id="UP000505210"/>
    </source>
</evidence>
<dbReference type="GO" id="GO:0002100">
    <property type="term" value="P:tRNA wobble adenosine to inosine editing"/>
    <property type="evidence" value="ECO:0007669"/>
    <property type="project" value="TreeGrafter"/>
</dbReference>
<dbReference type="PANTHER" id="PTHR11079:SF202">
    <property type="entry name" value="TRNA-SPECIFIC ADENOSINE DEAMINASE"/>
    <property type="match status" value="1"/>
</dbReference>
<reference evidence="2 3" key="1">
    <citation type="submission" date="2020-05" db="EMBL/GenBank/DDBJ databases">
        <title>Complete genome sequence of of a novel Thermoleptolyngbya strain isolated from hot springs of Ganzi, Sichuan China.</title>
        <authorList>
            <person name="Tang J."/>
            <person name="Daroch M."/>
            <person name="Li L."/>
            <person name="Waleron K."/>
            <person name="Waleron M."/>
            <person name="Waleron M."/>
        </authorList>
    </citation>
    <scope>NUCLEOTIDE SEQUENCE [LARGE SCALE GENOMIC DNA]</scope>
    <source>
        <strain evidence="2 3">PKUAC-SCTA183</strain>
    </source>
</reference>
<dbReference type="GO" id="GO:0052717">
    <property type="term" value="F:tRNA-specific adenosine-34 deaminase activity"/>
    <property type="evidence" value="ECO:0007669"/>
    <property type="project" value="TreeGrafter"/>
</dbReference>
<accession>A0A6M8BQL9</accession>
<dbReference type="KEGG" id="theu:HPC62_13565"/>
<evidence type="ECO:0000313" key="2">
    <source>
        <dbReference type="EMBL" id="QKD84953.1"/>
    </source>
</evidence>
<keyword evidence="3" id="KW-1185">Reference proteome</keyword>
<dbReference type="AlphaFoldDB" id="A0A6M8BQL9"/>
<feature type="domain" description="CMP/dCMP-type deaminase" evidence="1">
    <location>
        <begin position="1"/>
        <end position="108"/>
    </location>
</feature>
<protein>
    <submittedName>
        <fullName evidence="2">Nucleoside deaminase</fullName>
    </submittedName>
</protein>
<dbReference type="EMBL" id="CP053661">
    <property type="protein sequence ID" value="QKD84953.1"/>
    <property type="molecule type" value="Genomic_DNA"/>
</dbReference>
<gene>
    <name evidence="2" type="ORF">HPC62_13565</name>
</gene>
<dbReference type="Gene3D" id="3.40.140.10">
    <property type="entry name" value="Cytidine Deaminase, domain 2"/>
    <property type="match status" value="1"/>
</dbReference>
<sequence length="153" mass="16894">MLHHLRRANAIALRARGFGHHPFGAILVAPDHETVLLEQGNVNTVNHAESVLVRVASTNFSPEYLWNCTLYTTAEPCVMCAGTQYWGNIGRLVYGIAETSLLALTGSDAQNPTLSLPCRQVFAAGQKPIRVWGPFDALEDEIVAVHRDFWRSP</sequence>
<dbReference type="InterPro" id="IPR002125">
    <property type="entry name" value="CMP_dCMP_dom"/>
</dbReference>
<evidence type="ECO:0000259" key="1">
    <source>
        <dbReference type="PROSITE" id="PS51747"/>
    </source>
</evidence>
<dbReference type="SUPFAM" id="SSF53927">
    <property type="entry name" value="Cytidine deaminase-like"/>
    <property type="match status" value="1"/>
</dbReference>